<feature type="domain" description="Cathepsin propeptide inhibitor" evidence="6">
    <location>
        <begin position="33"/>
        <end position="89"/>
    </location>
</feature>
<organism evidence="7">
    <name type="scientific">Noctiluca scintillans</name>
    <name type="common">Sea sparkle</name>
    <name type="synonym">Red tide dinoflagellate</name>
    <dbReference type="NCBI Taxonomy" id="2966"/>
    <lineage>
        <taxon>Eukaryota</taxon>
        <taxon>Sar</taxon>
        <taxon>Alveolata</taxon>
        <taxon>Dinophyceae</taxon>
        <taxon>Noctilucales</taxon>
        <taxon>Noctilucaceae</taxon>
        <taxon>Noctiluca</taxon>
    </lineage>
</organism>
<evidence type="ECO:0000256" key="3">
    <source>
        <dbReference type="ARBA" id="ARBA00023157"/>
    </source>
</evidence>
<dbReference type="InterPro" id="IPR039417">
    <property type="entry name" value="Peptidase_C1A_papain-like"/>
</dbReference>
<evidence type="ECO:0000259" key="6">
    <source>
        <dbReference type="SMART" id="SM00848"/>
    </source>
</evidence>
<dbReference type="SMART" id="SM00645">
    <property type="entry name" value="Pept_C1"/>
    <property type="match status" value="1"/>
</dbReference>
<evidence type="ECO:0000256" key="4">
    <source>
        <dbReference type="SAM" id="SignalP"/>
    </source>
</evidence>
<dbReference type="SMART" id="SM00848">
    <property type="entry name" value="Inhibitor_I29"/>
    <property type="match status" value="1"/>
</dbReference>
<dbReference type="InterPro" id="IPR000668">
    <property type="entry name" value="Peptidase_C1A_C"/>
</dbReference>
<evidence type="ECO:0000259" key="5">
    <source>
        <dbReference type="SMART" id="SM00645"/>
    </source>
</evidence>
<dbReference type="Pfam" id="PF00112">
    <property type="entry name" value="Peptidase_C1"/>
    <property type="match status" value="1"/>
</dbReference>
<dbReference type="Pfam" id="PF08246">
    <property type="entry name" value="Inhibitor_I29"/>
    <property type="match status" value="1"/>
</dbReference>
<dbReference type="PRINTS" id="PR00705">
    <property type="entry name" value="PAPAIN"/>
</dbReference>
<protein>
    <submittedName>
        <fullName evidence="7">Uncharacterized protein</fullName>
    </submittedName>
</protein>
<dbReference type="CDD" id="cd02248">
    <property type="entry name" value="Peptidase_C1A"/>
    <property type="match status" value="1"/>
</dbReference>
<dbReference type="PROSITE" id="PS00139">
    <property type="entry name" value="THIOL_PROTEASE_CYS"/>
    <property type="match status" value="1"/>
</dbReference>
<dbReference type="InterPro" id="IPR013201">
    <property type="entry name" value="Prot_inhib_I29"/>
</dbReference>
<keyword evidence="2" id="KW-0865">Zymogen</keyword>
<dbReference type="GO" id="GO:0006508">
    <property type="term" value="P:proteolysis"/>
    <property type="evidence" value="ECO:0007669"/>
    <property type="project" value="InterPro"/>
</dbReference>
<proteinExistence type="inferred from homology"/>
<dbReference type="AlphaFoldDB" id="A0A7S0ZMP3"/>
<comment type="similarity">
    <text evidence="1">Belongs to the peptidase C1 family.</text>
</comment>
<reference evidence="7" key="1">
    <citation type="submission" date="2021-01" db="EMBL/GenBank/DDBJ databases">
        <authorList>
            <person name="Corre E."/>
            <person name="Pelletier E."/>
            <person name="Niang G."/>
            <person name="Scheremetjew M."/>
            <person name="Finn R."/>
            <person name="Kale V."/>
            <person name="Holt S."/>
            <person name="Cochrane G."/>
            <person name="Meng A."/>
            <person name="Brown T."/>
            <person name="Cohen L."/>
        </authorList>
    </citation>
    <scope>NUCLEOTIDE SEQUENCE</scope>
</reference>
<evidence type="ECO:0000313" key="7">
    <source>
        <dbReference type="EMBL" id="CAD8826661.1"/>
    </source>
</evidence>
<dbReference type="EMBL" id="HBFQ01001475">
    <property type="protein sequence ID" value="CAD8826661.1"/>
    <property type="molecule type" value="Transcribed_RNA"/>
</dbReference>
<dbReference type="InterPro" id="IPR000169">
    <property type="entry name" value="Pept_cys_AS"/>
</dbReference>
<evidence type="ECO:0000256" key="2">
    <source>
        <dbReference type="ARBA" id="ARBA00023145"/>
    </source>
</evidence>
<feature type="domain" description="Peptidase C1A papain C-terminal" evidence="5">
    <location>
        <begin position="119"/>
        <end position="352"/>
    </location>
</feature>
<feature type="chain" id="PRO_5030975570" evidence="4">
    <location>
        <begin position="21"/>
        <end position="383"/>
    </location>
</feature>
<dbReference type="GO" id="GO:0008234">
    <property type="term" value="F:cysteine-type peptidase activity"/>
    <property type="evidence" value="ECO:0007669"/>
    <property type="project" value="InterPro"/>
</dbReference>
<dbReference type="InterPro" id="IPR038765">
    <property type="entry name" value="Papain-like_cys_pep_sf"/>
</dbReference>
<name>A0A7S0ZMP3_NOCSC</name>
<keyword evidence="4" id="KW-0732">Signal</keyword>
<dbReference type="PANTHER" id="PTHR12411">
    <property type="entry name" value="CYSTEINE PROTEASE FAMILY C1-RELATED"/>
    <property type="match status" value="1"/>
</dbReference>
<dbReference type="SUPFAM" id="SSF54001">
    <property type="entry name" value="Cysteine proteinases"/>
    <property type="match status" value="1"/>
</dbReference>
<evidence type="ECO:0000256" key="1">
    <source>
        <dbReference type="ARBA" id="ARBA00008455"/>
    </source>
</evidence>
<keyword evidence="3" id="KW-1015">Disulfide bond</keyword>
<accession>A0A7S0ZMP3</accession>
<dbReference type="InterPro" id="IPR013128">
    <property type="entry name" value="Peptidase_C1A"/>
</dbReference>
<dbReference type="Gene3D" id="3.90.70.10">
    <property type="entry name" value="Cysteine proteinases"/>
    <property type="match status" value="1"/>
</dbReference>
<feature type="signal peptide" evidence="4">
    <location>
        <begin position="1"/>
        <end position="20"/>
    </location>
</feature>
<sequence>MRVLFTSALFCVSSCYSLRADHWGQSKIREYSFDNFVEEFSRDYVRGSDEWAKREALFMQKKHEVLAHNEKGTWMKGTTKFMDYTLAEYKQVLGYKPRGRRSNIGLVSSTAKVTHSGEMPAQYESVQTNSVLGNIVRDQGSCGSCWAEAAAECLEGFLEANADLMSQLASGVHGPPMLSSQALVSCTPNPQHCGGAGGCDGATAELAFDLVMDKGIPLEHDWPYTSGQGQTPSCGPNRFTGPVLKITDYVVLTNDFNAVIEALNTQQAPLAVGTAADGWSLYWSGIFTEDAWEVNHAVLLTGYKMATDTEPGYWRIKNSWGGDWGEEGFMRIDMKTNESIHCGIDTAAHEGIACDGDPDTVEVCGTGGILYDVSYPTGLYLSS</sequence>
<gene>
    <name evidence="7" type="ORF">NSCI0253_LOCUS1007</name>
</gene>